<proteinExistence type="predicted"/>
<evidence type="ECO:0000313" key="1">
    <source>
        <dbReference type="EMBL" id="CAD8840708.1"/>
    </source>
</evidence>
<accession>A0A7S1F2K0</accession>
<name>A0A7S1F2K0_NOCSC</name>
<dbReference type="EMBL" id="HBFQ01021552">
    <property type="protein sequence ID" value="CAD8840708.1"/>
    <property type="molecule type" value="Transcribed_RNA"/>
</dbReference>
<reference evidence="1" key="1">
    <citation type="submission" date="2021-01" db="EMBL/GenBank/DDBJ databases">
        <authorList>
            <person name="Corre E."/>
            <person name="Pelletier E."/>
            <person name="Niang G."/>
            <person name="Scheremetjew M."/>
            <person name="Finn R."/>
            <person name="Kale V."/>
            <person name="Holt S."/>
            <person name="Cochrane G."/>
            <person name="Meng A."/>
            <person name="Brown T."/>
            <person name="Cohen L."/>
        </authorList>
    </citation>
    <scope>NUCLEOTIDE SEQUENCE</scope>
</reference>
<organism evidence="1">
    <name type="scientific">Noctiluca scintillans</name>
    <name type="common">Sea sparkle</name>
    <name type="synonym">Red tide dinoflagellate</name>
    <dbReference type="NCBI Taxonomy" id="2966"/>
    <lineage>
        <taxon>Eukaryota</taxon>
        <taxon>Sar</taxon>
        <taxon>Alveolata</taxon>
        <taxon>Dinophyceae</taxon>
        <taxon>Noctilucales</taxon>
        <taxon>Noctilucaceae</taxon>
        <taxon>Noctiluca</taxon>
    </lineage>
</organism>
<protein>
    <submittedName>
        <fullName evidence="1">Uncharacterized protein</fullName>
    </submittedName>
</protein>
<gene>
    <name evidence="1" type="ORF">NSCI0253_LOCUS15056</name>
</gene>
<dbReference type="AlphaFoldDB" id="A0A7S1F2K0"/>
<sequence length="280" mass="31303">MAHAATQRALDLGAGHRAVGSSCWVPALQAVDLSLKYMSVNSKSRIKLLTDCRASLLTGGNFCEDELWRLLRDPDAKTSADRLVQLFLHGPHRWLVLEWFASTVSNEPPYNARQRLSNYCAQAILDDRSASLEDALRILDRHRSQENIDFVVKLEAAPVETFRAALAWLALDFPGAAVELYPRLLRLEPSEEDVEVLLRLCIEHREPLPVIPPAAVSNCLDKLRRSELVSARLQVVRLFGTPPGRIVDLEAMAMEDESSTVCQVCKMALTTLNNREGHQV</sequence>